<comment type="caution">
    <text evidence="2">The sequence shown here is derived from an EMBL/GenBank/DDBJ whole genome shotgun (WGS) entry which is preliminary data.</text>
</comment>
<name>A0A388T6T8_9ACTN</name>
<accession>A0A388T6T8</accession>
<dbReference type="AlphaFoldDB" id="A0A388T6T8"/>
<dbReference type="EMBL" id="BGZL01000059">
    <property type="protein sequence ID" value="GBQ04469.1"/>
    <property type="molecule type" value="Genomic_DNA"/>
</dbReference>
<dbReference type="Pfam" id="PF24731">
    <property type="entry name" value="DUF7683"/>
    <property type="match status" value="1"/>
</dbReference>
<proteinExistence type="predicted"/>
<dbReference type="InterPro" id="IPR056100">
    <property type="entry name" value="DUF7683"/>
</dbReference>
<evidence type="ECO:0000313" key="2">
    <source>
        <dbReference type="EMBL" id="GBQ04469.1"/>
    </source>
</evidence>
<evidence type="ECO:0000259" key="1">
    <source>
        <dbReference type="Pfam" id="PF24731"/>
    </source>
</evidence>
<organism evidence="2 3">
    <name type="scientific">Streptomyces spongiicola</name>
    <dbReference type="NCBI Taxonomy" id="1690221"/>
    <lineage>
        <taxon>Bacteria</taxon>
        <taxon>Bacillati</taxon>
        <taxon>Actinomycetota</taxon>
        <taxon>Actinomycetes</taxon>
        <taxon>Kitasatosporales</taxon>
        <taxon>Streptomycetaceae</taxon>
        <taxon>Streptomyces</taxon>
    </lineage>
</organism>
<sequence>MDGYDKEDELLRTRRPISRDQIIRLRKVIIPDEGDPWMLYGYDVPLSAWPALDEILHCGPPIRPWTIRLVAMRRRLLPLLSDSFEIL</sequence>
<dbReference type="Proteomes" id="UP000265354">
    <property type="component" value="Unassembled WGS sequence"/>
</dbReference>
<evidence type="ECO:0000313" key="3">
    <source>
        <dbReference type="Proteomes" id="UP000265354"/>
    </source>
</evidence>
<protein>
    <recommendedName>
        <fullName evidence="1">DUF7683 domain-containing protein</fullName>
    </recommendedName>
</protein>
<reference evidence="2 3" key="1">
    <citation type="submission" date="2018-07" db="EMBL/GenBank/DDBJ databases">
        <title>Whole Genome Shotgun Sequence of Streptomyces spongiicola strain 531S.</title>
        <authorList>
            <person name="Dohra H."/>
            <person name="Kodani S."/>
        </authorList>
    </citation>
    <scope>NUCLEOTIDE SEQUENCE [LARGE SCALE GENOMIC DNA]</scope>
    <source>
        <strain evidence="2 3">531S</strain>
    </source>
</reference>
<feature type="domain" description="DUF7683" evidence="1">
    <location>
        <begin position="3"/>
        <end position="56"/>
    </location>
</feature>
<gene>
    <name evidence="2" type="ORF">SSP531S_59660</name>
</gene>